<dbReference type="dictyBase" id="DDB_G0287667"/>
<keyword evidence="3" id="KW-1133">Transmembrane helix</keyword>
<sequence>MKYLLVYLHILLFCLLKINSQKYCTYSGVGEDYNIKFDVLQTYGVGFHYSYLSVIFTTCNYTIPCGSNSNNVLCGSYSIVPRKYLSLGFVNGSTHSYSKDGLMITYISQDTTNDNDCKRYTTNVIFQCRPDGDVSDSLDVGIDNILIDSCIVEFTLSSRTVCQTCPNCLKTHQTSCNVKSGWCTCDGNTKGLNCDQLNANISSVLTPTISGGDVIMSGDFSNIYNISSSITISIGTSICNSVIFSSNKSQIKCTIGAGEGDQQIKLSDGNGATLIYDGFYYRAPCSVECSPFGKCNDHVGNCICNDVAIGTDCKTLNLQLDSVTPTFVTGGQVYLNGNFLNVKDLSLTIKIGDIECSDVKFNDTNFKVLQCIIRKGEGIKDIIISSGLLSFSKAKAFEYQYYKCPLNCSTPNGTCDNNTGNCTCHNEHFGNSCEFTRCPLDCSTPNGTCDNNTGNCTCHNEHFGNGCEFTRCPLNCSTPNGTCDNNTGNCTCHNEHFGNGCEFTRCPLDCSTPNGTCDNNTGNCTCHNEHFGNGCEFTQCPLYCSTPNGTCDINSGICTCDNEHIGNGCEIKFIECKHKCSTKHGICDNDSGNCKCDTQTKGLTCEESRLLIESLDSINSKGGTINIIGYFGNTTSLLTIKIGESQCKNIKVFNETTLKCDIGEGKGIHNITIIDDDLSFTAINKFQYLDEKTKISKISRGAIAGIVVGCVVAVSLIGSIAFYYHHKNKKVNLFF</sequence>
<dbReference type="Proteomes" id="UP000002195">
    <property type="component" value="Unassembled WGS sequence"/>
</dbReference>
<dbReference type="PhylomeDB" id="Q54K30"/>
<dbReference type="eggNOG" id="KOG1225">
    <property type="taxonomic scope" value="Eukaryota"/>
</dbReference>
<evidence type="ECO:0000259" key="5">
    <source>
        <dbReference type="PROSITE" id="PS51914"/>
    </source>
</evidence>
<evidence type="ECO:0000256" key="2">
    <source>
        <dbReference type="ARBA" id="ARBA00023157"/>
    </source>
</evidence>
<proteinExistence type="predicted"/>
<dbReference type="SUPFAM" id="SSF81296">
    <property type="entry name" value="E set domains"/>
    <property type="match status" value="1"/>
</dbReference>
<accession>Q54K30</accession>
<feature type="chain" id="PRO_5004249566" description="MRH domain-containing protein" evidence="4">
    <location>
        <begin position="21"/>
        <end position="735"/>
    </location>
</feature>
<evidence type="ECO:0000313" key="7">
    <source>
        <dbReference type="Proteomes" id="UP000002195"/>
    </source>
</evidence>
<name>Q54K30_DICDI</name>
<dbReference type="KEGG" id="ddi:DDB_G0287667"/>
<dbReference type="PRINTS" id="PR00011">
    <property type="entry name" value="EGFLAMININ"/>
</dbReference>
<dbReference type="InterPro" id="IPR014756">
    <property type="entry name" value="Ig_E-set"/>
</dbReference>
<dbReference type="VEuPathDB" id="AmoebaDB:DDB_G0287667"/>
<comment type="caution">
    <text evidence="6">The sequence shown here is derived from an EMBL/GenBank/DDBJ whole genome shotgun (WGS) entry which is preliminary data.</text>
</comment>
<evidence type="ECO:0000256" key="1">
    <source>
        <dbReference type="ARBA" id="ARBA00022729"/>
    </source>
</evidence>
<evidence type="ECO:0000256" key="3">
    <source>
        <dbReference type="SAM" id="Phobius"/>
    </source>
</evidence>
<dbReference type="CDD" id="cd12087">
    <property type="entry name" value="TM_EGFR-like"/>
    <property type="match status" value="1"/>
</dbReference>
<dbReference type="InterPro" id="IPR053331">
    <property type="entry name" value="EGF-like_comC"/>
</dbReference>
<feature type="transmembrane region" description="Helical" evidence="3">
    <location>
        <begin position="702"/>
        <end position="724"/>
    </location>
</feature>
<keyword evidence="3" id="KW-0472">Membrane</keyword>
<dbReference type="OMA" id="NGCEFTR"/>
<evidence type="ECO:0000313" key="6">
    <source>
        <dbReference type="EMBL" id="EAL63642.1"/>
    </source>
</evidence>
<keyword evidence="2" id="KW-1015">Disulfide bond</keyword>
<dbReference type="PANTHER" id="PTHR24032">
    <property type="entry name" value="EGF-LIKE DOMAIN-CONTAINING PROTEIN-RELATED-RELATED"/>
    <property type="match status" value="1"/>
</dbReference>
<dbReference type="HOGENOM" id="CLU_377409_0_0_1"/>
<evidence type="ECO:0000256" key="4">
    <source>
        <dbReference type="SAM" id="SignalP"/>
    </source>
</evidence>
<dbReference type="PANTHER" id="PTHR24032:SF14">
    <property type="entry name" value="EGF-LIKE DOMAIN-CONTAINING PROTEIN-RELATED"/>
    <property type="match status" value="1"/>
</dbReference>
<feature type="signal peptide" evidence="4">
    <location>
        <begin position="1"/>
        <end position="20"/>
    </location>
</feature>
<protein>
    <recommendedName>
        <fullName evidence="5">MRH domain-containing protein</fullName>
    </recommendedName>
</protein>
<dbReference type="EMBL" id="AAFI02000103">
    <property type="protein sequence ID" value="EAL63642.1"/>
    <property type="molecule type" value="Genomic_DNA"/>
</dbReference>
<dbReference type="RefSeq" id="XP_637134.1">
    <property type="nucleotide sequence ID" value="XM_632042.1"/>
</dbReference>
<dbReference type="InterPro" id="IPR044865">
    <property type="entry name" value="MRH_dom"/>
</dbReference>
<dbReference type="AlphaFoldDB" id="Q54K30"/>
<dbReference type="InterPro" id="IPR009011">
    <property type="entry name" value="Man6P_isomerase_rcpt-bd_dom_sf"/>
</dbReference>
<dbReference type="InterPro" id="IPR002909">
    <property type="entry name" value="IPT_dom"/>
</dbReference>
<dbReference type="GeneID" id="8626229"/>
<gene>
    <name evidence="6" type="ORF">DDB_G0287667</name>
</gene>
<feature type="domain" description="MRH" evidence="5">
    <location>
        <begin position="22"/>
        <end position="164"/>
    </location>
</feature>
<dbReference type="PROSITE" id="PS51914">
    <property type="entry name" value="MRH"/>
    <property type="match status" value="1"/>
</dbReference>
<keyword evidence="1 4" id="KW-0732">Signal</keyword>
<keyword evidence="7" id="KW-1185">Reference proteome</keyword>
<reference evidence="6 7" key="1">
    <citation type="journal article" date="2005" name="Nature">
        <title>The genome of the social amoeba Dictyostelium discoideum.</title>
        <authorList>
            <consortium name="The Dictyostelium discoideum Sequencing Consortium"/>
            <person name="Eichinger L."/>
            <person name="Pachebat J.A."/>
            <person name="Glockner G."/>
            <person name="Rajandream M.A."/>
            <person name="Sucgang R."/>
            <person name="Berriman M."/>
            <person name="Song J."/>
            <person name="Olsen R."/>
            <person name="Szafranski K."/>
            <person name="Xu Q."/>
            <person name="Tunggal B."/>
            <person name="Kummerfeld S."/>
            <person name="Madera M."/>
            <person name="Konfortov B.A."/>
            <person name="Rivero F."/>
            <person name="Bankier A.T."/>
            <person name="Lehmann R."/>
            <person name="Hamlin N."/>
            <person name="Davies R."/>
            <person name="Gaudet P."/>
            <person name="Fey P."/>
            <person name="Pilcher K."/>
            <person name="Chen G."/>
            <person name="Saunders D."/>
            <person name="Sodergren E."/>
            <person name="Davis P."/>
            <person name="Kerhornou A."/>
            <person name="Nie X."/>
            <person name="Hall N."/>
            <person name="Anjard C."/>
            <person name="Hemphill L."/>
            <person name="Bason N."/>
            <person name="Farbrother P."/>
            <person name="Desany B."/>
            <person name="Just E."/>
            <person name="Morio T."/>
            <person name="Rost R."/>
            <person name="Churcher C."/>
            <person name="Cooper J."/>
            <person name="Haydock S."/>
            <person name="van Driessche N."/>
            <person name="Cronin A."/>
            <person name="Goodhead I."/>
            <person name="Muzny D."/>
            <person name="Mourier T."/>
            <person name="Pain A."/>
            <person name="Lu M."/>
            <person name="Harper D."/>
            <person name="Lindsay R."/>
            <person name="Hauser H."/>
            <person name="James K."/>
            <person name="Quiles M."/>
            <person name="Madan Babu M."/>
            <person name="Saito T."/>
            <person name="Buchrieser C."/>
            <person name="Wardroper A."/>
            <person name="Felder M."/>
            <person name="Thangavelu M."/>
            <person name="Johnson D."/>
            <person name="Knights A."/>
            <person name="Loulseged H."/>
            <person name="Mungall K."/>
            <person name="Oliver K."/>
            <person name="Price C."/>
            <person name="Quail M.A."/>
            <person name="Urushihara H."/>
            <person name="Hernandez J."/>
            <person name="Rabbinowitsch E."/>
            <person name="Steffen D."/>
            <person name="Sanders M."/>
            <person name="Ma J."/>
            <person name="Kohara Y."/>
            <person name="Sharp S."/>
            <person name="Simmonds M."/>
            <person name="Spiegler S."/>
            <person name="Tivey A."/>
            <person name="Sugano S."/>
            <person name="White B."/>
            <person name="Walker D."/>
            <person name="Woodward J."/>
            <person name="Winckler T."/>
            <person name="Tanaka Y."/>
            <person name="Shaulsky G."/>
            <person name="Schleicher M."/>
            <person name="Weinstock G."/>
            <person name="Rosenthal A."/>
            <person name="Cox E.C."/>
            <person name="Chisholm R.L."/>
            <person name="Gibbs R."/>
            <person name="Loomis W.F."/>
            <person name="Platzer M."/>
            <person name="Kay R.R."/>
            <person name="Williams J."/>
            <person name="Dear P.H."/>
            <person name="Noegel A.A."/>
            <person name="Barrell B."/>
            <person name="Kuspa A."/>
        </authorList>
    </citation>
    <scope>NUCLEOTIDE SEQUENCE [LARGE SCALE GENOMIC DNA]</scope>
    <source>
        <strain evidence="6 7">AX4</strain>
    </source>
</reference>
<keyword evidence="3" id="KW-0812">Transmembrane</keyword>
<dbReference type="InParanoid" id="Q54K30"/>
<dbReference type="PROSITE" id="PS00022">
    <property type="entry name" value="EGF_1"/>
    <property type="match status" value="3"/>
</dbReference>
<dbReference type="PaxDb" id="44689-DDB0219253"/>
<dbReference type="InterPro" id="IPR000742">
    <property type="entry name" value="EGF"/>
</dbReference>
<dbReference type="Pfam" id="PF01833">
    <property type="entry name" value="TIG"/>
    <property type="match status" value="1"/>
</dbReference>
<dbReference type="SUPFAM" id="SSF50911">
    <property type="entry name" value="Mannose 6-phosphate receptor domain"/>
    <property type="match status" value="1"/>
</dbReference>
<organism evidence="6 7">
    <name type="scientific">Dictyostelium discoideum</name>
    <name type="common">Social amoeba</name>
    <dbReference type="NCBI Taxonomy" id="44689"/>
    <lineage>
        <taxon>Eukaryota</taxon>
        <taxon>Amoebozoa</taxon>
        <taxon>Evosea</taxon>
        <taxon>Eumycetozoa</taxon>
        <taxon>Dictyostelia</taxon>
        <taxon>Dictyosteliales</taxon>
        <taxon>Dictyosteliaceae</taxon>
        <taxon>Dictyostelium</taxon>
    </lineage>
</organism>